<comment type="caution">
    <text evidence="1">The sequence shown here is derived from an EMBL/GenBank/DDBJ whole genome shotgun (WGS) entry which is preliminary data.</text>
</comment>
<dbReference type="EMBL" id="JAAXYH010000008">
    <property type="protein sequence ID" value="NMH65972.1"/>
    <property type="molecule type" value="Genomic_DNA"/>
</dbReference>
<reference evidence="1" key="1">
    <citation type="submission" date="2020-04" db="EMBL/GenBank/DDBJ databases">
        <title>Description of Shewanella salipaludis sp. nov., isolated from a salt marsh.</title>
        <authorList>
            <person name="Park S."/>
            <person name="Yoon J.-H."/>
        </authorList>
    </citation>
    <scope>NUCLEOTIDE SEQUENCE</scope>
    <source>
        <strain evidence="1">SHSM-M6</strain>
    </source>
</reference>
<sequence length="130" mass="13963">MNNTIDVLVIVDAERALATGNLGAHVLLADSTGQNSSTWGAELTTTCHNGQTINWRVEAVSPSSAVAIVKFTGQAINTEVIAPNKQTSGSNNPFWTSEVETRTCANYQYSIVLDLDGKQMTFDPFINVVS</sequence>
<evidence type="ECO:0000313" key="2">
    <source>
        <dbReference type="Proteomes" id="UP000737113"/>
    </source>
</evidence>
<protein>
    <submittedName>
        <fullName evidence="1">Uncharacterized protein</fullName>
    </submittedName>
</protein>
<evidence type="ECO:0000313" key="1">
    <source>
        <dbReference type="EMBL" id="NMH65972.1"/>
    </source>
</evidence>
<name>A0A972G0A8_9GAMM</name>
<proteinExistence type="predicted"/>
<gene>
    <name evidence="1" type="ORF">HC757_12460</name>
</gene>
<dbReference type="Proteomes" id="UP000737113">
    <property type="component" value="Unassembled WGS sequence"/>
</dbReference>
<organism evidence="1 2">
    <name type="scientific">Shewanella salipaludis</name>
    <dbReference type="NCBI Taxonomy" id="2723052"/>
    <lineage>
        <taxon>Bacteria</taxon>
        <taxon>Pseudomonadati</taxon>
        <taxon>Pseudomonadota</taxon>
        <taxon>Gammaproteobacteria</taxon>
        <taxon>Alteromonadales</taxon>
        <taxon>Shewanellaceae</taxon>
        <taxon>Shewanella</taxon>
    </lineage>
</organism>
<keyword evidence="2" id="KW-1185">Reference proteome</keyword>
<dbReference type="RefSeq" id="WP_169564696.1">
    <property type="nucleotide sequence ID" value="NZ_JAAXYH010000008.1"/>
</dbReference>
<accession>A0A972G0A8</accession>
<dbReference type="AlphaFoldDB" id="A0A972G0A8"/>